<name>A0A917B851_HALAA</name>
<sequence length="71" mass="8297">MTVVLKGFPDENNLKLSLIIFSYYLIVRQNVTKSFIYVTIMFQLCYKLSVTQPKIDENLFFRLIMVPGTIS</sequence>
<gene>
    <name evidence="1" type="ORF">GCM10010954_24330</name>
</gene>
<proteinExistence type="predicted"/>
<evidence type="ECO:0000313" key="1">
    <source>
        <dbReference type="EMBL" id="GGF24566.1"/>
    </source>
</evidence>
<reference evidence="1" key="1">
    <citation type="journal article" date="2014" name="Int. J. Syst. Evol. Microbiol.">
        <title>Complete genome sequence of Corynebacterium casei LMG S-19264T (=DSM 44701T), isolated from a smear-ripened cheese.</title>
        <authorList>
            <consortium name="US DOE Joint Genome Institute (JGI-PGF)"/>
            <person name="Walter F."/>
            <person name="Albersmeier A."/>
            <person name="Kalinowski J."/>
            <person name="Ruckert C."/>
        </authorList>
    </citation>
    <scope>NUCLEOTIDE SEQUENCE</scope>
    <source>
        <strain evidence="1">CGMCC 1.12153</strain>
    </source>
</reference>
<accession>A0A917B851</accession>
<reference evidence="1" key="2">
    <citation type="submission" date="2020-09" db="EMBL/GenBank/DDBJ databases">
        <authorList>
            <person name="Sun Q."/>
            <person name="Zhou Y."/>
        </authorList>
    </citation>
    <scope>NUCLEOTIDE SEQUENCE</scope>
    <source>
        <strain evidence="1">CGMCC 1.12153</strain>
    </source>
</reference>
<evidence type="ECO:0000313" key="2">
    <source>
        <dbReference type="Proteomes" id="UP000660110"/>
    </source>
</evidence>
<protein>
    <submittedName>
        <fullName evidence="1">Uncharacterized protein</fullName>
    </submittedName>
</protein>
<comment type="caution">
    <text evidence="1">The sequence shown here is derived from an EMBL/GenBank/DDBJ whole genome shotgun (WGS) entry which is preliminary data.</text>
</comment>
<organism evidence="1 2">
    <name type="scientific">Halobacillus andaensis</name>
    <dbReference type="NCBI Taxonomy" id="1176239"/>
    <lineage>
        <taxon>Bacteria</taxon>
        <taxon>Bacillati</taxon>
        <taxon>Bacillota</taxon>
        <taxon>Bacilli</taxon>
        <taxon>Bacillales</taxon>
        <taxon>Bacillaceae</taxon>
        <taxon>Halobacillus</taxon>
    </lineage>
</organism>
<keyword evidence="2" id="KW-1185">Reference proteome</keyword>
<dbReference type="EMBL" id="BMEL01000003">
    <property type="protein sequence ID" value="GGF24566.1"/>
    <property type="molecule type" value="Genomic_DNA"/>
</dbReference>
<dbReference type="Proteomes" id="UP000660110">
    <property type="component" value="Unassembled WGS sequence"/>
</dbReference>
<dbReference type="AlphaFoldDB" id="A0A917B851"/>